<feature type="domain" description="KIB1-4 beta-propeller" evidence="1">
    <location>
        <begin position="110"/>
        <end position="360"/>
    </location>
</feature>
<sequence length="404" mass="45717">MAETTLLTRRSKRIALRVSLAGAKPSWRDWAGLAPLAVEKIADRLRDEDVADFMRFRLVCKLWMDGSGIRKPRELGARVIDHSFHPRRWILLTDEKKEADEATPTRRMLLNLTTRKTIQVDLPELAGHSVVPGPAAAPEGMLVVRDERSLVVRLLNPLTRHVVDLPTLLTLRPGNRRRGPVPSSFAEDHEVTAAGFADASTIVVYLGNANQLVVARPGDARWTLVGGLDPEFPLRSTATFQSRFYCVDRCQLLVVDMERGPRAQLVVAANLERRYRTVGMVDDGGRLMAVCSRDQVVRADARWMSSLETRVELFHVDLQEEKLSRIEDLGERAVFAGLRGAVLLPSTKYYFWVDPGTVFFRFGSSQRHFGAFHVRRRHTCYIASVWGKLPQRVASYVTTLRYLY</sequence>
<dbReference type="AlphaFoldDB" id="A0A3L6DYF7"/>
<evidence type="ECO:0000313" key="2">
    <source>
        <dbReference type="EMBL" id="PWZ13103.1"/>
    </source>
</evidence>
<protein>
    <recommendedName>
        <fullName evidence="1">KIB1-4 beta-propeller domain-containing protein</fullName>
    </recommendedName>
</protein>
<comment type="caution">
    <text evidence="2">The sequence shown here is derived from an EMBL/GenBank/DDBJ whole genome shotgun (WGS) entry which is preliminary data.</text>
</comment>
<dbReference type="PANTHER" id="PTHR33165">
    <property type="entry name" value="F-BOX DOMAIN CONTAINING PROTEIN-LIKE-RELATED"/>
    <property type="match status" value="1"/>
</dbReference>
<organism evidence="2 3">
    <name type="scientific">Zea mays</name>
    <name type="common">Maize</name>
    <dbReference type="NCBI Taxonomy" id="4577"/>
    <lineage>
        <taxon>Eukaryota</taxon>
        <taxon>Viridiplantae</taxon>
        <taxon>Streptophyta</taxon>
        <taxon>Embryophyta</taxon>
        <taxon>Tracheophyta</taxon>
        <taxon>Spermatophyta</taxon>
        <taxon>Magnoliopsida</taxon>
        <taxon>Liliopsida</taxon>
        <taxon>Poales</taxon>
        <taxon>Poaceae</taxon>
        <taxon>PACMAD clade</taxon>
        <taxon>Panicoideae</taxon>
        <taxon>Andropogonodae</taxon>
        <taxon>Andropogoneae</taxon>
        <taxon>Tripsacinae</taxon>
        <taxon>Zea</taxon>
    </lineage>
</organism>
<proteinExistence type="predicted"/>
<dbReference type="ExpressionAtlas" id="A0A3L6DYF7">
    <property type="expression patterns" value="baseline and differential"/>
</dbReference>
<evidence type="ECO:0000313" key="3">
    <source>
        <dbReference type="Proteomes" id="UP000251960"/>
    </source>
</evidence>
<accession>A0A3L6DYF7</accession>
<dbReference type="Pfam" id="PF03478">
    <property type="entry name" value="Beta-prop_KIB1-4"/>
    <property type="match status" value="1"/>
</dbReference>
<gene>
    <name evidence="2" type="ORF">Zm00014a_022349</name>
</gene>
<name>A0A3L6DYF7_MAIZE</name>
<dbReference type="Proteomes" id="UP000251960">
    <property type="component" value="Chromosome 7"/>
</dbReference>
<dbReference type="EMBL" id="NCVQ01000008">
    <property type="protein sequence ID" value="PWZ13103.1"/>
    <property type="molecule type" value="Genomic_DNA"/>
</dbReference>
<dbReference type="PANTHER" id="PTHR33165:SF97">
    <property type="entry name" value="DUF295 DOMAIN-CONTAINING PROTEIN"/>
    <property type="match status" value="1"/>
</dbReference>
<evidence type="ECO:0000259" key="1">
    <source>
        <dbReference type="Pfam" id="PF03478"/>
    </source>
</evidence>
<reference evidence="2 3" key="1">
    <citation type="journal article" date="2018" name="Nat. Genet.">
        <title>Extensive intraspecific gene order and gene structural variations between Mo17 and other maize genomes.</title>
        <authorList>
            <person name="Sun S."/>
            <person name="Zhou Y."/>
            <person name="Chen J."/>
            <person name="Shi J."/>
            <person name="Zhao H."/>
            <person name="Zhao H."/>
            <person name="Song W."/>
            <person name="Zhang M."/>
            <person name="Cui Y."/>
            <person name="Dong X."/>
            <person name="Liu H."/>
            <person name="Ma X."/>
            <person name="Jiao Y."/>
            <person name="Wang B."/>
            <person name="Wei X."/>
            <person name="Stein J.C."/>
            <person name="Glaubitz J.C."/>
            <person name="Lu F."/>
            <person name="Yu G."/>
            <person name="Liang C."/>
            <person name="Fengler K."/>
            <person name="Li B."/>
            <person name="Rafalski A."/>
            <person name="Schnable P.S."/>
            <person name="Ware D.H."/>
            <person name="Buckler E.S."/>
            <person name="Lai J."/>
        </authorList>
    </citation>
    <scope>NUCLEOTIDE SEQUENCE [LARGE SCALE GENOMIC DNA]</scope>
    <source>
        <strain evidence="3">cv. Missouri 17</strain>
        <tissue evidence="2">Seedling</tissue>
    </source>
</reference>
<dbReference type="InterPro" id="IPR005174">
    <property type="entry name" value="KIB1-4_b-propeller"/>
</dbReference>